<protein>
    <submittedName>
        <fullName evidence="2">Uncharacterized protein</fullName>
    </submittedName>
</protein>
<comment type="caution">
    <text evidence="2">The sequence shown here is derived from an EMBL/GenBank/DDBJ whole genome shotgun (WGS) entry which is preliminary data.</text>
</comment>
<dbReference type="InterPro" id="IPR027867">
    <property type="entry name" value="SPATA48"/>
</dbReference>
<name>A0A8S3ZNN2_9EUPU</name>
<sequence length="348" mass="39294">MTAIGVMISKTTLSGSPSSMTNFCYNDTSGTGSDFRNAVQQIEERRLLRYTQFPSLTGIYDCPRDHSENKIKTVRWEKEVTSTVKAPHRAYDNLIDPISGFVNNYAVDDVDGNIGNIPVESMVQLIKTPQYIIPRAETLQQKKLVSPCDLTGLNTWSPGAPTAWNSRKTQDMWIRSKLGGWTSDVDPRKANDLGTKPQSSLEKEESQNVQDQLALKYIYSSSTQRGYEDVPWDSILQPKQWPSTLSVYDKPDLVLYQRNAKTCSPEKQHCQMSNASTSGISSRYPNCQDGLKNCASLEYQLQQSPLYRSYALEKPSCDHRRKSRMSKMVTLVPPYNPFSVVEKVPLHS</sequence>
<evidence type="ECO:0000256" key="1">
    <source>
        <dbReference type="SAM" id="MobiDB-lite"/>
    </source>
</evidence>
<dbReference type="PANTHER" id="PTHR34759:SF1">
    <property type="entry name" value="SPERMATOGENESIS-ASSOCIATED PROTEIN 48"/>
    <property type="match status" value="1"/>
</dbReference>
<proteinExistence type="predicted"/>
<evidence type="ECO:0000313" key="2">
    <source>
        <dbReference type="EMBL" id="CAG5129450.1"/>
    </source>
</evidence>
<feature type="region of interest" description="Disordered" evidence="1">
    <location>
        <begin position="184"/>
        <end position="207"/>
    </location>
</feature>
<organism evidence="2 3">
    <name type="scientific">Candidula unifasciata</name>
    <dbReference type="NCBI Taxonomy" id="100452"/>
    <lineage>
        <taxon>Eukaryota</taxon>
        <taxon>Metazoa</taxon>
        <taxon>Spiralia</taxon>
        <taxon>Lophotrochozoa</taxon>
        <taxon>Mollusca</taxon>
        <taxon>Gastropoda</taxon>
        <taxon>Heterobranchia</taxon>
        <taxon>Euthyneura</taxon>
        <taxon>Panpulmonata</taxon>
        <taxon>Eupulmonata</taxon>
        <taxon>Stylommatophora</taxon>
        <taxon>Helicina</taxon>
        <taxon>Helicoidea</taxon>
        <taxon>Geomitridae</taxon>
        <taxon>Candidula</taxon>
    </lineage>
</organism>
<gene>
    <name evidence="2" type="ORF">CUNI_LOCUS15008</name>
</gene>
<dbReference type="EMBL" id="CAJHNH020003502">
    <property type="protein sequence ID" value="CAG5129450.1"/>
    <property type="molecule type" value="Genomic_DNA"/>
</dbReference>
<accession>A0A8S3ZNN2</accession>
<dbReference type="AlphaFoldDB" id="A0A8S3ZNN2"/>
<dbReference type="OrthoDB" id="5983862at2759"/>
<dbReference type="Proteomes" id="UP000678393">
    <property type="component" value="Unassembled WGS sequence"/>
</dbReference>
<evidence type="ECO:0000313" key="3">
    <source>
        <dbReference type="Proteomes" id="UP000678393"/>
    </source>
</evidence>
<reference evidence="2" key="1">
    <citation type="submission" date="2021-04" db="EMBL/GenBank/DDBJ databases">
        <authorList>
            <consortium name="Molecular Ecology Group"/>
        </authorList>
    </citation>
    <scope>NUCLEOTIDE SEQUENCE</scope>
</reference>
<dbReference type="PANTHER" id="PTHR34759">
    <property type="entry name" value="SPERMATOGENESIS-ASSOCIATED PROTEIN 48"/>
    <property type="match status" value="1"/>
</dbReference>
<keyword evidence="3" id="KW-1185">Reference proteome</keyword>